<accession>A0A6L2K795</accession>
<evidence type="ECO:0008006" key="2">
    <source>
        <dbReference type="Google" id="ProtNLM"/>
    </source>
</evidence>
<dbReference type="PANTHER" id="PTHR33067">
    <property type="entry name" value="RNA-DIRECTED DNA POLYMERASE-RELATED"/>
    <property type="match status" value="1"/>
</dbReference>
<dbReference type="PANTHER" id="PTHR33067:SF9">
    <property type="entry name" value="RNA-DIRECTED DNA POLYMERASE"/>
    <property type="match status" value="1"/>
</dbReference>
<dbReference type="EMBL" id="BKCJ010001964">
    <property type="protein sequence ID" value="GEU45276.1"/>
    <property type="molecule type" value="Genomic_DNA"/>
</dbReference>
<evidence type="ECO:0000313" key="1">
    <source>
        <dbReference type="EMBL" id="GEU45276.1"/>
    </source>
</evidence>
<dbReference type="InterPro" id="IPR021109">
    <property type="entry name" value="Peptidase_aspartic_dom_sf"/>
</dbReference>
<comment type="caution">
    <text evidence="1">The sequence shown here is derived from an EMBL/GenBank/DDBJ whole genome shotgun (WGS) entry which is preliminary data.</text>
</comment>
<protein>
    <recommendedName>
        <fullName evidence="2">Reverse transcriptase domain-containing protein</fullName>
    </recommendedName>
</protein>
<reference evidence="1" key="1">
    <citation type="journal article" date="2019" name="Sci. Rep.">
        <title>Draft genome of Tanacetum cinerariifolium, the natural source of mosquito coil.</title>
        <authorList>
            <person name="Yamashiro T."/>
            <person name="Shiraishi A."/>
            <person name="Satake H."/>
            <person name="Nakayama K."/>
        </authorList>
    </citation>
    <scope>NUCLEOTIDE SEQUENCE</scope>
</reference>
<organism evidence="1">
    <name type="scientific">Tanacetum cinerariifolium</name>
    <name type="common">Dalmatian daisy</name>
    <name type="synonym">Chrysanthemum cinerariifolium</name>
    <dbReference type="NCBI Taxonomy" id="118510"/>
    <lineage>
        <taxon>Eukaryota</taxon>
        <taxon>Viridiplantae</taxon>
        <taxon>Streptophyta</taxon>
        <taxon>Embryophyta</taxon>
        <taxon>Tracheophyta</taxon>
        <taxon>Spermatophyta</taxon>
        <taxon>Magnoliopsida</taxon>
        <taxon>eudicotyledons</taxon>
        <taxon>Gunneridae</taxon>
        <taxon>Pentapetalae</taxon>
        <taxon>asterids</taxon>
        <taxon>campanulids</taxon>
        <taxon>Asterales</taxon>
        <taxon>Asteraceae</taxon>
        <taxon>Asteroideae</taxon>
        <taxon>Anthemideae</taxon>
        <taxon>Anthemidinae</taxon>
        <taxon>Tanacetum</taxon>
    </lineage>
</organism>
<proteinExistence type="predicted"/>
<dbReference type="AlphaFoldDB" id="A0A6L2K795"/>
<name>A0A6L2K795_TANCI</name>
<dbReference type="Gene3D" id="2.40.70.10">
    <property type="entry name" value="Acid Proteases"/>
    <property type="match status" value="1"/>
</dbReference>
<sequence length="476" mass="54705">MAEYSQKWHNGTSRTRSIETSDGLAAIQAQLNNLEREVMKVNKKVYAAKVGSKRHEENSNKIKEIRASTNAAVRNQGASIKTLEIQIRQISKRKYYASLYHLNLGLGELAHTKLTVELADRTVKYPKGIAENVLVGIGKFVFLIDFIILDRPEDFKVSLILERPFLSTAYTKIDVFKRKITLRVGDQKIIFKSVKPASSLIKRVYMLRLRERMELDLEAGLMGETLVLNRSLDPLYGDYIELNKLNVPLELRRDQVDGLMPTIEEGEVIDEPMIDIIKTRNNKSFNEYPSFCDFDQKIHIDCAYNLRFSCMIHFEHESANFFLILSVNMMSWEFYNSIIRDKVELKGKNVVGAFMNVPIFVRKFSIVTHFVVVENIDDYRDQDMGDTILGETFCKASCVEAKRFDGLITIHNGSDNVTYQIARSHLRFKHLSNAKCNKIKPLLKVSLHNKLNGISHLYQKLKSYYKEALNLGPGYV</sequence>
<gene>
    <name evidence="1" type="ORF">Tci_017254</name>
</gene>